<evidence type="ECO:0000313" key="3">
    <source>
        <dbReference type="Proteomes" id="UP000672032"/>
    </source>
</evidence>
<gene>
    <name evidence="2" type="ORF">DSL72_007195</name>
</gene>
<sequence length="105" mass="11456">MSSSVFSFSALDLDPQWMISTSGWVPSGAEEGSEHARKTGQGLSQKPVASESFSARSLIKVESYLLDGWNENDLDHTYLWACASEATLQSIIVALGTKKNRDSQD</sequence>
<accession>A0A8A3PMD5</accession>
<organism evidence="2 3">
    <name type="scientific">Monilinia vaccinii-corymbosi</name>
    <dbReference type="NCBI Taxonomy" id="61207"/>
    <lineage>
        <taxon>Eukaryota</taxon>
        <taxon>Fungi</taxon>
        <taxon>Dikarya</taxon>
        <taxon>Ascomycota</taxon>
        <taxon>Pezizomycotina</taxon>
        <taxon>Leotiomycetes</taxon>
        <taxon>Helotiales</taxon>
        <taxon>Sclerotiniaceae</taxon>
        <taxon>Monilinia</taxon>
    </lineage>
</organism>
<dbReference type="EMBL" id="CP063410">
    <property type="protein sequence ID" value="QSZ36071.1"/>
    <property type="molecule type" value="Genomic_DNA"/>
</dbReference>
<reference evidence="2" key="1">
    <citation type="submission" date="2020-10" db="EMBL/GenBank/DDBJ databases">
        <title>Genome Sequence of Monilinia vaccinii-corymbosi Sheds Light on Mummy Berry Disease Infection of Blueberry and Mating Type.</title>
        <authorList>
            <person name="Yow A.G."/>
            <person name="Zhang Y."/>
            <person name="Bansal K."/>
            <person name="Eacker S.M."/>
            <person name="Sullivan S."/>
            <person name="Liachko I."/>
            <person name="Cubeta M.A."/>
            <person name="Rollins J.A."/>
            <person name="Ashrafi H."/>
        </authorList>
    </citation>
    <scope>NUCLEOTIDE SEQUENCE</scope>
    <source>
        <strain evidence="2">RL-1</strain>
    </source>
</reference>
<proteinExistence type="predicted"/>
<name>A0A8A3PMD5_9HELO</name>
<dbReference type="Proteomes" id="UP000672032">
    <property type="component" value="Chromosome 6"/>
</dbReference>
<evidence type="ECO:0000256" key="1">
    <source>
        <dbReference type="SAM" id="MobiDB-lite"/>
    </source>
</evidence>
<protein>
    <submittedName>
        <fullName evidence="2">Uncharacterized protein</fullName>
    </submittedName>
</protein>
<keyword evidence="3" id="KW-1185">Reference proteome</keyword>
<evidence type="ECO:0000313" key="2">
    <source>
        <dbReference type="EMBL" id="QSZ36071.1"/>
    </source>
</evidence>
<feature type="region of interest" description="Disordered" evidence="1">
    <location>
        <begin position="24"/>
        <end position="48"/>
    </location>
</feature>
<dbReference type="AlphaFoldDB" id="A0A8A3PMD5"/>